<comment type="caution">
    <text evidence="2">The sequence shown here is derived from an EMBL/GenBank/DDBJ whole genome shotgun (WGS) entry which is preliminary data.</text>
</comment>
<reference evidence="2 3" key="1">
    <citation type="submission" date="2020-03" db="EMBL/GenBank/DDBJ databases">
        <title>Above-ground endophytic microbial communities from plants in different locations in the United States.</title>
        <authorList>
            <person name="Frank C."/>
        </authorList>
    </citation>
    <scope>NUCLEOTIDE SEQUENCE [LARGE SCALE GENOMIC DNA]</scope>
    <source>
        <strain evidence="2 3">WW7</strain>
    </source>
</reference>
<dbReference type="InterPro" id="IPR036163">
    <property type="entry name" value="HMA_dom_sf"/>
</dbReference>
<dbReference type="RefSeq" id="WP_166780740.1">
    <property type="nucleotide sequence ID" value="NZ_JAAOYO010000003.1"/>
</dbReference>
<organism evidence="2 3">
    <name type="scientific">Curtobacterium salicis</name>
    <dbReference type="NCBI Taxonomy" id="1779862"/>
    <lineage>
        <taxon>Bacteria</taxon>
        <taxon>Bacillati</taxon>
        <taxon>Actinomycetota</taxon>
        <taxon>Actinomycetes</taxon>
        <taxon>Micrococcales</taxon>
        <taxon>Microbacteriaceae</taxon>
        <taxon>Curtobacterium</taxon>
    </lineage>
</organism>
<dbReference type="InterPro" id="IPR006121">
    <property type="entry name" value="HMA_dom"/>
</dbReference>
<dbReference type="PROSITE" id="PS50846">
    <property type="entry name" value="HMA_2"/>
    <property type="match status" value="1"/>
</dbReference>
<evidence type="ECO:0000259" key="1">
    <source>
        <dbReference type="PROSITE" id="PS50846"/>
    </source>
</evidence>
<keyword evidence="3" id="KW-1185">Reference proteome</keyword>
<dbReference type="Proteomes" id="UP001318300">
    <property type="component" value="Unassembled WGS sequence"/>
</dbReference>
<dbReference type="EMBL" id="JAAOYO010000003">
    <property type="protein sequence ID" value="NII41735.1"/>
    <property type="molecule type" value="Genomic_DNA"/>
</dbReference>
<accession>A0ABX0TD69</accession>
<dbReference type="Gene3D" id="3.30.70.100">
    <property type="match status" value="1"/>
</dbReference>
<proteinExistence type="predicted"/>
<name>A0ABX0TD69_9MICO</name>
<protein>
    <submittedName>
        <fullName evidence="2">Copper chaperone CopZ</fullName>
    </submittedName>
</protein>
<dbReference type="Pfam" id="PF00403">
    <property type="entry name" value="HMA"/>
    <property type="match status" value="1"/>
</dbReference>
<dbReference type="SUPFAM" id="SSF55008">
    <property type="entry name" value="HMA, heavy metal-associated domain"/>
    <property type="match status" value="1"/>
</dbReference>
<evidence type="ECO:0000313" key="3">
    <source>
        <dbReference type="Proteomes" id="UP001318300"/>
    </source>
</evidence>
<gene>
    <name evidence="2" type="ORF">E9228_002382</name>
</gene>
<feature type="domain" description="HMA" evidence="1">
    <location>
        <begin position="5"/>
        <end position="73"/>
    </location>
</feature>
<dbReference type="CDD" id="cd00371">
    <property type="entry name" value="HMA"/>
    <property type="match status" value="1"/>
</dbReference>
<sequence>MTDQQTATYAIDGMTCEHCVMSIDEAFRELPGVTDVQVDLVAGGRSTATVTSTGPLDDTAVDAAVDEAGYTLAER</sequence>
<evidence type="ECO:0000313" key="2">
    <source>
        <dbReference type="EMBL" id="NII41735.1"/>
    </source>
</evidence>